<evidence type="ECO:0000256" key="2">
    <source>
        <dbReference type="ARBA" id="ARBA00009436"/>
    </source>
</evidence>
<evidence type="ECO:0000256" key="7">
    <source>
        <dbReference type="ARBA" id="ARBA00023136"/>
    </source>
</evidence>
<evidence type="ECO:0000256" key="8">
    <source>
        <dbReference type="SAM" id="MobiDB-lite"/>
    </source>
</evidence>
<keyword evidence="5" id="KW-0256">Endoplasmic reticulum</keyword>
<comment type="similarity">
    <text evidence="2">Belongs to the EMC6 family.</text>
</comment>
<evidence type="ECO:0000256" key="5">
    <source>
        <dbReference type="ARBA" id="ARBA00022824"/>
    </source>
</evidence>
<dbReference type="Pfam" id="PF07019">
    <property type="entry name" value="EMC6"/>
    <property type="match status" value="1"/>
</dbReference>
<dbReference type="InterPro" id="IPR029008">
    <property type="entry name" value="EMC6-like"/>
</dbReference>
<dbReference type="Proteomes" id="UP000239560">
    <property type="component" value="Unassembled WGS sequence"/>
</dbReference>
<dbReference type="GO" id="GO:0034975">
    <property type="term" value="P:protein folding in endoplasmic reticulum"/>
    <property type="evidence" value="ECO:0007669"/>
    <property type="project" value="TreeGrafter"/>
</dbReference>
<evidence type="ECO:0000313" key="10">
    <source>
        <dbReference type="EMBL" id="PRQ71376.1"/>
    </source>
</evidence>
<evidence type="ECO:0000256" key="1">
    <source>
        <dbReference type="ARBA" id="ARBA00004477"/>
    </source>
</evidence>
<keyword evidence="6 9" id="KW-1133">Transmembrane helix</keyword>
<feature type="region of interest" description="Disordered" evidence="8">
    <location>
        <begin position="120"/>
        <end position="163"/>
    </location>
</feature>
<feature type="transmembrane region" description="Helical" evidence="9">
    <location>
        <begin position="56"/>
        <end position="77"/>
    </location>
</feature>
<reference evidence="10" key="1">
    <citation type="journal article" date="2018" name="Elife">
        <title>Functional genomics of lipid metabolism in the oleaginous yeast Rhodosporidium toruloides.</title>
        <authorList>
            <person name="Coradetti S.T."/>
            <person name="Pinel D."/>
            <person name="Geiselman G."/>
            <person name="Ito M."/>
            <person name="Mondo S."/>
            <person name="Reilly M.C."/>
            <person name="Cheng Y.F."/>
            <person name="Bauer S."/>
            <person name="Grigoriev I."/>
            <person name="Gladden J.M."/>
            <person name="Simmons B.A."/>
            <person name="Brem R."/>
            <person name="Arkin A.P."/>
            <person name="Skerker J.M."/>
        </authorList>
    </citation>
    <scope>NUCLEOTIDE SEQUENCE [LARGE SCALE GENOMIC DNA]</scope>
    <source>
        <strain evidence="10">NBRC 0880</strain>
    </source>
</reference>
<dbReference type="AlphaFoldDB" id="A0A2T0A043"/>
<dbReference type="OrthoDB" id="16510at2759"/>
<accession>A0A2T0A043</accession>
<sequence length="171" mass="18200">MAAVAPPTAPTTSSGSPIFVPNLVHNQRALYYVKSTTACIAGSIAGILGLTNLHGFVLFFITSFGVGALYSAVNCGMKPGRYFPKAREPLLSGTLGNCFSFILFWTLFYSLVHSSTSDDPAAVAPMPTKRDAARQFQPPSASHSSIHTPPSPPPLPHLPSDLATWKLRRSG</sequence>
<dbReference type="GO" id="GO:0000045">
    <property type="term" value="P:autophagosome assembly"/>
    <property type="evidence" value="ECO:0007669"/>
    <property type="project" value="TreeGrafter"/>
</dbReference>
<comment type="subcellular location">
    <subcellularLocation>
        <location evidence="1">Endoplasmic reticulum membrane</location>
        <topology evidence="1">Multi-pass membrane protein</topology>
    </subcellularLocation>
</comment>
<protein>
    <recommendedName>
        <fullName evidence="3">ER membrane protein complex subunit 6</fullName>
    </recommendedName>
</protein>
<keyword evidence="4 9" id="KW-0812">Transmembrane</keyword>
<evidence type="ECO:0000256" key="3">
    <source>
        <dbReference type="ARBA" id="ARBA00020827"/>
    </source>
</evidence>
<feature type="compositionally biased region" description="Low complexity" evidence="8">
    <location>
        <begin position="138"/>
        <end position="148"/>
    </location>
</feature>
<name>A0A2T0A043_RHOTO</name>
<dbReference type="EMBL" id="LCTV02000012">
    <property type="protein sequence ID" value="PRQ71376.1"/>
    <property type="molecule type" value="Genomic_DNA"/>
</dbReference>
<evidence type="ECO:0000256" key="4">
    <source>
        <dbReference type="ARBA" id="ARBA00022692"/>
    </source>
</evidence>
<evidence type="ECO:0000256" key="6">
    <source>
        <dbReference type="ARBA" id="ARBA00022989"/>
    </source>
</evidence>
<evidence type="ECO:0000256" key="9">
    <source>
        <dbReference type="SAM" id="Phobius"/>
    </source>
</evidence>
<comment type="caution">
    <text evidence="10">The sequence shown here is derived from an EMBL/GenBank/DDBJ whole genome shotgun (WGS) entry which is preliminary data.</text>
</comment>
<gene>
    <name evidence="10" type="ORF">AAT19DRAFT_10234</name>
</gene>
<proteinExistence type="inferred from homology"/>
<dbReference type="InterPro" id="IPR008504">
    <property type="entry name" value="Emc6"/>
</dbReference>
<feature type="transmembrane region" description="Helical" evidence="9">
    <location>
        <begin position="29"/>
        <end position="50"/>
    </location>
</feature>
<dbReference type="PANTHER" id="PTHR20994:SF0">
    <property type="entry name" value="ER MEMBRANE PROTEIN COMPLEX SUBUNIT 6"/>
    <property type="match status" value="1"/>
</dbReference>
<keyword evidence="7 9" id="KW-0472">Membrane</keyword>
<feature type="transmembrane region" description="Helical" evidence="9">
    <location>
        <begin position="89"/>
        <end position="112"/>
    </location>
</feature>
<dbReference type="GO" id="GO:0072546">
    <property type="term" value="C:EMC complex"/>
    <property type="evidence" value="ECO:0007669"/>
    <property type="project" value="InterPro"/>
</dbReference>
<dbReference type="PANTHER" id="PTHR20994">
    <property type="entry name" value="ER MEMBRANE PROTEIN COMPLEX SUBUNIT 6"/>
    <property type="match status" value="1"/>
</dbReference>
<organism evidence="10">
    <name type="scientific">Rhodotorula toruloides</name>
    <name type="common">Yeast</name>
    <name type="synonym">Rhodosporidium toruloides</name>
    <dbReference type="NCBI Taxonomy" id="5286"/>
    <lineage>
        <taxon>Eukaryota</taxon>
        <taxon>Fungi</taxon>
        <taxon>Dikarya</taxon>
        <taxon>Basidiomycota</taxon>
        <taxon>Pucciniomycotina</taxon>
        <taxon>Microbotryomycetes</taxon>
        <taxon>Sporidiobolales</taxon>
        <taxon>Sporidiobolaceae</taxon>
        <taxon>Rhodotorula</taxon>
    </lineage>
</organism>